<dbReference type="PANTHER" id="PTHR21485">
    <property type="entry name" value="HAD SUPERFAMILY MEMBERS CMAS AND KDSC"/>
    <property type="match status" value="1"/>
</dbReference>
<dbReference type="eggNOG" id="COG1083">
    <property type="taxonomic scope" value="Bacteria"/>
</dbReference>
<gene>
    <name evidence="1" type="ordered locus">HCH_04832</name>
</gene>
<evidence type="ECO:0000313" key="1">
    <source>
        <dbReference type="EMBL" id="ABC31526.1"/>
    </source>
</evidence>
<dbReference type="InterPro" id="IPR029044">
    <property type="entry name" value="Nucleotide-diphossugar_trans"/>
</dbReference>
<dbReference type="PANTHER" id="PTHR21485:SF6">
    <property type="entry name" value="N-ACYLNEURAMINATE CYTIDYLYLTRANSFERASE-RELATED"/>
    <property type="match status" value="1"/>
</dbReference>
<dbReference type="RefSeq" id="WP_011398591.1">
    <property type="nucleotide sequence ID" value="NC_007645.1"/>
</dbReference>
<dbReference type="KEGG" id="hch:HCH_04832"/>
<dbReference type="InterPro" id="IPR050793">
    <property type="entry name" value="CMP-NeuNAc_synthase"/>
</dbReference>
<name>Q2SCU8_HAHCH</name>
<dbReference type="CDD" id="cd02513">
    <property type="entry name" value="CMP-NeuAc_Synthase"/>
    <property type="match status" value="1"/>
</dbReference>
<dbReference type="GO" id="GO:0008781">
    <property type="term" value="F:N-acylneuraminate cytidylyltransferase activity"/>
    <property type="evidence" value="ECO:0007669"/>
    <property type="project" value="TreeGrafter"/>
</dbReference>
<dbReference type="OrthoDB" id="9805604at2"/>
<evidence type="ECO:0000313" key="2">
    <source>
        <dbReference type="Proteomes" id="UP000000238"/>
    </source>
</evidence>
<dbReference type="SUPFAM" id="SSF53448">
    <property type="entry name" value="Nucleotide-diphospho-sugar transferases"/>
    <property type="match status" value="1"/>
</dbReference>
<organism evidence="1 2">
    <name type="scientific">Hahella chejuensis (strain KCTC 2396)</name>
    <dbReference type="NCBI Taxonomy" id="349521"/>
    <lineage>
        <taxon>Bacteria</taxon>
        <taxon>Pseudomonadati</taxon>
        <taxon>Pseudomonadota</taxon>
        <taxon>Gammaproteobacteria</taxon>
        <taxon>Oceanospirillales</taxon>
        <taxon>Hahellaceae</taxon>
        <taxon>Hahella</taxon>
    </lineage>
</organism>
<proteinExistence type="predicted"/>
<dbReference type="Gene3D" id="3.90.550.10">
    <property type="entry name" value="Spore Coat Polysaccharide Biosynthesis Protein SpsA, Chain A"/>
    <property type="match status" value="1"/>
</dbReference>
<dbReference type="Proteomes" id="UP000000238">
    <property type="component" value="Chromosome"/>
</dbReference>
<dbReference type="HOGENOM" id="CLU_042930_1_1_6"/>
<reference evidence="1 2" key="1">
    <citation type="journal article" date="2005" name="Nucleic Acids Res.">
        <title>Genomic blueprint of Hahella chejuensis, a marine microbe producing an algicidal agent.</title>
        <authorList>
            <person name="Jeong H."/>
            <person name="Yim J.H."/>
            <person name="Lee C."/>
            <person name="Choi S.-H."/>
            <person name="Park Y.K."/>
            <person name="Yoon S.H."/>
            <person name="Hur C.-G."/>
            <person name="Kang H.-Y."/>
            <person name="Kim D."/>
            <person name="Lee H.H."/>
            <person name="Park K.H."/>
            <person name="Park S.-H."/>
            <person name="Park H.-S."/>
            <person name="Lee H.K."/>
            <person name="Oh T.K."/>
            <person name="Kim J.F."/>
        </authorList>
    </citation>
    <scope>NUCLEOTIDE SEQUENCE [LARGE SCALE GENOMIC DNA]</scope>
    <source>
        <strain evidence="1 2">KCTC 2396</strain>
    </source>
</reference>
<dbReference type="AlphaFoldDB" id="Q2SCU8"/>
<dbReference type="InterPro" id="IPR003329">
    <property type="entry name" value="Cytidylyl_trans"/>
</dbReference>
<keyword evidence="2" id="KW-1185">Reference proteome</keyword>
<accession>Q2SCU8</accession>
<dbReference type="EMBL" id="CP000155">
    <property type="protein sequence ID" value="ABC31526.1"/>
    <property type="molecule type" value="Genomic_DNA"/>
</dbReference>
<protein>
    <submittedName>
        <fullName evidence="1">CMP-N-acetylneuraminic acid synthetase</fullName>
    </submittedName>
</protein>
<dbReference type="STRING" id="349521.HCH_04832"/>
<sequence>MIDGKRVLAVIPARGGSKGLPGKNIRPLCGVPLVGWPIRAALQSRYVDRVLVSTDSPKIAEVAKSLGAEVPFLRPDELAGDCAPTAPVLLHTLDWCRQQGESYDYLVLLEPTSPLTEATDVDKALEMLFGSEEAQAIVGVADVDVHHPVYCAVINERGLLAPYQGGDFAAMPRRQDIPDVYYFDGTLYISKVEALREKGGFYHDRTLPYVVPKWKALDVDTLTDFICVEAVMQRREELKSL</sequence>
<dbReference type="Pfam" id="PF02348">
    <property type="entry name" value="CTP_transf_3"/>
    <property type="match status" value="1"/>
</dbReference>